<dbReference type="Gene3D" id="3.30.420.10">
    <property type="entry name" value="Ribonuclease H-like superfamily/Ribonuclease H"/>
    <property type="match status" value="1"/>
</dbReference>
<dbReference type="CDD" id="cd00569">
    <property type="entry name" value="HTH_Hin_like"/>
    <property type="match status" value="1"/>
</dbReference>
<sequence>MYMEIHQLIKKGFSKTQVAKKLGISRSTVYRNLKRSPSDMAEWVESIQTRSKKLDPYKKIILSWLREHPDMSAAQVEDWLKEKYEDLEVGESTVRSYVRELRKQYHINKESSPRIYEAIPDTPMGEQIQVDFGHTKQKAVDNTEVKLNFIAFVLSNSRYKYKEWLDRPFTTQDVIKAHENAFNWFGGIPSELVYDQDSLIVVSENHGDLILTQEFQQYKESRNLTLHVCRKADPESKGKIENVVGFIKHNFAKHRVFHNIDSWNEQGWEWLNRTGNYKIHNTTKKRPVDVFSLERQHLRPVIKNLDIKYNYENSISRSVHKDNTIRYLSNRYSLPLGTFGKYETVCIKETEEKELIIYNHQTGEIIAKHNIPDGRGILVKDRKHSRDRSKGIAAFMDTVAQQFKDKELAFEYLQIIKEKYPRYTRDQLQMILKETKANDPEILSSALKECRKRNLYSATDFSDVVSYLKRYRQTSDTLIIDNAESVPSISHISNWILETEAQKREVDTYTAILEGESK</sequence>
<organism evidence="7 8">
    <name type="scientific">Bacillus thermotolerans</name>
    <name type="common">Quasibacillus thermotolerans</name>
    <dbReference type="NCBI Taxonomy" id="1221996"/>
    <lineage>
        <taxon>Bacteria</taxon>
        <taxon>Bacillati</taxon>
        <taxon>Bacillota</taxon>
        <taxon>Bacilli</taxon>
        <taxon>Bacillales</taxon>
        <taxon>Bacillaceae</taxon>
        <taxon>Bacillus</taxon>
    </lineage>
</organism>
<keyword evidence="4" id="KW-0233">DNA recombination</keyword>
<evidence type="ECO:0000259" key="5">
    <source>
        <dbReference type="PROSITE" id="PS50531"/>
    </source>
</evidence>
<evidence type="ECO:0000256" key="1">
    <source>
        <dbReference type="ARBA" id="ARBA00009277"/>
    </source>
</evidence>
<dbReference type="InterPro" id="IPR017894">
    <property type="entry name" value="HTH_IS21_transposase_type"/>
</dbReference>
<gene>
    <name evidence="7" type="ORF">QY95_00540</name>
</gene>
<evidence type="ECO:0000259" key="6">
    <source>
        <dbReference type="PROSITE" id="PS50994"/>
    </source>
</evidence>
<evidence type="ECO:0000256" key="4">
    <source>
        <dbReference type="ARBA" id="ARBA00023172"/>
    </source>
</evidence>
<dbReference type="Gene3D" id="1.10.10.60">
    <property type="entry name" value="Homeodomain-like"/>
    <property type="match status" value="1"/>
</dbReference>
<dbReference type="GO" id="GO:0003677">
    <property type="term" value="F:DNA binding"/>
    <property type="evidence" value="ECO:0007669"/>
    <property type="project" value="UniProtKB-KW"/>
</dbReference>
<dbReference type="InterPro" id="IPR036397">
    <property type="entry name" value="RNaseH_sf"/>
</dbReference>
<evidence type="ECO:0000313" key="8">
    <source>
        <dbReference type="Proteomes" id="UP000031563"/>
    </source>
</evidence>
<dbReference type="SUPFAM" id="SSF53098">
    <property type="entry name" value="Ribonuclease H-like"/>
    <property type="match status" value="1"/>
</dbReference>
<feature type="domain" description="Integrase catalytic" evidence="6">
    <location>
        <begin position="119"/>
        <end position="295"/>
    </location>
</feature>
<reference evidence="7" key="1">
    <citation type="submission" date="2015-02" db="EMBL/GenBank/DDBJ databases">
        <title>Genome Assembly of Bacillaceae bacterium MTCC 8252.</title>
        <authorList>
            <person name="Verma A."/>
            <person name="Khatri I."/>
            <person name="Mual P."/>
            <person name="Subramanian S."/>
            <person name="Krishnamurthi S."/>
        </authorList>
    </citation>
    <scope>NUCLEOTIDE SEQUENCE [LARGE SCALE GENOMIC DNA]</scope>
    <source>
        <strain evidence="7">MTCC 8252</strain>
    </source>
</reference>
<dbReference type="Proteomes" id="UP000031563">
    <property type="component" value="Unassembled WGS sequence"/>
</dbReference>
<keyword evidence="3" id="KW-0238">DNA-binding</keyword>
<dbReference type="Pfam" id="PF02796">
    <property type="entry name" value="HTH_7"/>
    <property type="match status" value="1"/>
</dbReference>
<dbReference type="STRING" id="1221996.QY95_00540"/>
<dbReference type="PANTHER" id="PTHR35004">
    <property type="entry name" value="TRANSPOSASE RV3428C-RELATED"/>
    <property type="match status" value="1"/>
</dbReference>
<dbReference type="PROSITE" id="PS50531">
    <property type="entry name" value="HTH_IS21"/>
    <property type="match status" value="1"/>
</dbReference>
<dbReference type="InterPro" id="IPR006120">
    <property type="entry name" value="Resolvase_HTH_dom"/>
</dbReference>
<comment type="similarity">
    <text evidence="1">Belongs to the transposase IS21/IS408/IS1162 family.</text>
</comment>
<keyword evidence="2" id="KW-0815">Transposition</keyword>
<dbReference type="EMBL" id="JWIR02000019">
    <property type="protein sequence ID" value="KKB41733.1"/>
    <property type="molecule type" value="Genomic_DNA"/>
</dbReference>
<keyword evidence="8" id="KW-1185">Reference proteome</keyword>
<dbReference type="SUPFAM" id="SSF46689">
    <property type="entry name" value="Homeodomain-like"/>
    <property type="match status" value="1"/>
</dbReference>
<proteinExistence type="inferred from homology"/>
<evidence type="ECO:0000256" key="3">
    <source>
        <dbReference type="ARBA" id="ARBA00023125"/>
    </source>
</evidence>
<dbReference type="GO" id="GO:0015074">
    <property type="term" value="P:DNA integration"/>
    <property type="evidence" value="ECO:0007669"/>
    <property type="project" value="InterPro"/>
</dbReference>
<dbReference type="InterPro" id="IPR009057">
    <property type="entry name" value="Homeodomain-like_sf"/>
</dbReference>
<dbReference type="GO" id="GO:0032196">
    <property type="term" value="P:transposition"/>
    <property type="evidence" value="ECO:0007669"/>
    <property type="project" value="UniProtKB-KW"/>
</dbReference>
<dbReference type="InterPro" id="IPR012337">
    <property type="entry name" value="RNaseH-like_sf"/>
</dbReference>
<comment type="caution">
    <text evidence="7">The sequence shown here is derived from an EMBL/GenBank/DDBJ whole genome shotgun (WGS) entry which is preliminary data.</text>
</comment>
<dbReference type="PANTHER" id="PTHR35004:SF6">
    <property type="entry name" value="TRANSPOSASE"/>
    <property type="match status" value="1"/>
</dbReference>
<feature type="domain" description="HTH IS21-type" evidence="5">
    <location>
        <begin position="1"/>
        <end position="65"/>
    </location>
</feature>
<name>A0A0F5I8G9_BACTR</name>
<protein>
    <submittedName>
        <fullName evidence="7">Integrase, catalytic region</fullName>
    </submittedName>
</protein>
<dbReference type="NCBIfam" id="NF033546">
    <property type="entry name" value="transpos_IS21"/>
    <property type="match status" value="1"/>
</dbReference>
<evidence type="ECO:0000313" key="7">
    <source>
        <dbReference type="EMBL" id="KKB41733.1"/>
    </source>
</evidence>
<dbReference type="InterPro" id="IPR001584">
    <property type="entry name" value="Integrase_cat-core"/>
</dbReference>
<evidence type="ECO:0000256" key="2">
    <source>
        <dbReference type="ARBA" id="ARBA00022578"/>
    </source>
</evidence>
<dbReference type="AlphaFoldDB" id="A0A0F5I8G9"/>
<accession>A0A0F5I8G9</accession>
<dbReference type="PROSITE" id="PS50994">
    <property type="entry name" value="INTEGRASE"/>
    <property type="match status" value="1"/>
</dbReference>
<dbReference type="GO" id="GO:0000150">
    <property type="term" value="F:DNA strand exchange activity"/>
    <property type="evidence" value="ECO:0007669"/>
    <property type="project" value="InterPro"/>
</dbReference>